<dbReference type="AlphaFoldDB" id="A0ABD2Q2D7"/>
<comment type="similarity">
    <text evidence="1">Belongs to the asteroid family.</text>
</comment>
<accession>A0ABD2Q2D7</accession>
<dbReference type="SUPFAM" id="SSF88723">
    <property type="entry name" value="PIN domain-like"/>
    <property type="match status" value="1"/>
</dbReference>
<organism evidence="2 3">
    <name type="scientific">Cichlidogyrus casuarinus</name>
    <dbReference type="NCBI Taxonomy" id="1844966"/>
    <lineage>
        <taxon>Eukaryota</taxon>
        <taxon>Metazoa</taxon>
        <taxon>Spiralia</taxon>
        <taxon>Lophotrochozoa</taxon>
        <taxon>Platyhelminthes</taxon>
        <taxon>Monogenea</taxon>
        <taxon>Monopisthocotylea</taxon>
        <taxon>Dactylogyridea</taxon>
        <taxon>Ancyrocephalidae</taxon>
        <taxon>Cichlidogyrus</taxon>
    </lineage>
</organism>
<dbReference type="InterPro" id="IPR026832">
    <property type="entry name" value="Asteroid"/>
</dbReference>
<dbReference type="EMBL" id="JBJKFK010001352">
    <property type="protein sequence ID" value="KAL3313317.1"/>
    <property type="molecule type" value="Genomic_DNA"/>
</dbReference>
<evidence type="ECO:0000256" key="1">
    <source>
        <dbReference type="ARBA" id="ARBA00007398"/>
    </source>
</evidence>
<proteinExistence type="inferred from homology"/>
<keyword evidence="3" id="KW-1185">Reference proteome</keyword>
<name>A0ABD2Q2D7_9PLAT</name>
<dbReference type="PANTHER" id="PTHR15665:SF1">
    <property type="entry name" value="PROTEIN ASTEROID HOMOLOG 1"/>
    <property type="match status" value="1"/>
</dbReference>
<dbReference type="PANTHER" id="PTHR15665">
    <property type="entry name" value="ASTEROID PROTEIN"/>
    <property type="match status" value="1"/>
</dbReference>
<reference evidence="2 3" key="1">
    <citation type="submission" date="2024-11" db="EMBL/GenBank/DDBJ databases">
        <title>Adaptive evolution of stress response genes in parasites aligns with host niche diversity.</title>
        <authorList>
            <person name="Hahn C."/>
            <person name="Resl P."/>
        </authorList>
    </citation>
    <scope>NUCLEOTIDE SEQUENCE [LARGE SCALE GENOMIC DNA]</scope>
    <source>
        <strain evidence="2">EGGRZ-B1_66</strain>
        <tissue evidence="2">Body</tissue>
    </source>
</reference>
<dbReference type="InterPro" id="IPR029060">
    <property type="entry name" value="PIN-like_dom_sf"/>
</dbReference>
<dbReference type="Gene3D" id="3.40.50.1010">
    <property type="entry name" value="5'-nuclease"/>
    <property type="match status" value="1"/>
</dbReference>
<sequence length="689" mass="79526">MGVKGLTTFLSKNPSSYNDIHLHNTTIVIDLCNFASHLYAKAAMSQYTGEYLDYAAECSLILLNFKLCKIEPIFIIDGSHEPDNEKFDELIRRRYNSMQELKEKQNLSCISDDSQMNMQMMPKLAMEVIVRQIQDFDHKCITLDYESDSETSALAAILGCPVVSGDSDFYCFNHSIVPSRGYCFIPLPLFNTDIHYLERCDCNCINPSYLSVKYYCHDRSPLRNLPLSFLPLLSSIIGNDTLSPRLPKAIFRKMDDLKSRPMSNPQTFSHRRLVATIEWLETNQNNPSHILEQLTREQDDMSRHEFIKLMNYSFRQYFIPTHLIAPYILPLLSIETQQKLQVRYTSLIPASDISINALQQFLTGAFPEFYNHFGITSSWPTGVVKLFRESGFNQTLLDALYTKNGVTFRSYYEDVLHSISSAAIALPFRKIFYAIFCFIEPNPSKLVGMNNENIVHETFLQGMKIFKGDLKIEYQKDYPIACSFLQLLENRFNFQSELLSNDEPWLNFAICLLVFHMASSDYKSSHIDLQRVSDITLCIIIATHINLIESEESRWKQLAFIAEKYSQFADSMDIKRPLDFVLNMISIELQALYQILKFIYALCGTLQCPSQKISVETGVNFFPSGRLFHFLYHKKMLPEIIFSRLIEHSKFERSLSLYNYAKIKTGQILARLQFSPASYSKITLIEGKN</sequence>
<dbReference type="Proteomes" id="UP001626550">
    <property type="component" value="Unassembled WGS sequence"/>
</dbReference>
<comment type="caution">
    <text evidence="2">The sequence shown here is derived from an EMBL/GenBank/DDBJ whole genome shotgun (WGS) entry which is preliminary data.</text>
</comment>
<protein>
    <submittedName>
        <fullName evidence="2">Protein asteroid 1</fullName>
    </submittedName>
</protein>
<gene>
    <name evidence="2" type="primary">ASTE1_2</name>
    <name evidence="2" type="ORF">Ciccas_008079</name>
</gene>
<evidence type="ECO:0000313" key="2">
    <source>
        <dbReference type="EMBL" id="KAL3313317.1"/>
    </source>
</evidence>
<evidence type="ECO:0000313" key="3">
    <source>
        <dbReference type="Proteomes" id="UP001626550"/>
    </source>
</evidence>